<dbReference type="SUPFAM" id="SSF54928">
    <property type="entry name" value="RNA-binding domain, RBD"/>
    <property type="match status" value="1"/>
</dbReference>
<evidence type="ECO:0000313" key="2">
    <source>
        <dbReference type="EMBL" id="RZF21419.1"/>
    </source>
</evidence>
<dbReference type="Gene3D" id="3.30.70.330">
    <property type="match status" value="1"/>
</dbReference>
<feature type="domain" description="RRM" evidence="1">
    <location>
        <begin position="2"/>
        <end position="80"/>
    </location>
</feature>
<dbReference type="RefSeq" id="WP_114706486.1">
    <property type="nucleotide sequence ID" value="NZ_QDKL01000002.1"/>
</dbReference>
<dbReference type="Pfam" id="PF00076">
    <property type="entry name" value="RRM_1"/>
    <property type="match status" value="1"/>
</dbReference>
<dbReference type="SMART" id="SM00360">
    <property type="entry name" value="RRM"/>
    <property type="match status" value="1"/>
</dbReference>
<protein>
    <recommendedName>
        <fullName evidence="1">RRM domain-containing protein</fullName>
    </recommendedName>
</protein>
<comment type="caution">
    <text evidence="2">The sequence shown here is derived from an EMBL/GenBank/DDBJ whole genome shotgun (WGS) entry which is preliminary data.</text>
</comment>
<name>A0ABY0IEQ9_9BACT</name>
<dbReference type="Proteomes" id="UP000443582">
    <property type="component" value="Unassembled WGS sequence"/>
</dbReference>
<keyword evidence="3" id="KW-1185">Reference proteome</keyword>
<proteinExistence type="predicted"/>
<gene>
    <name evidence="2" type="ORF">DAY19_06960</name>
</gene>
<evidence type="ECO:0000259" key="1">
    <source>
        <dbReference type="PROSITE" id="PS50102"/>
    </source>
</evidence>
<dbReference type="PANTHER" id="PTHR48034">
    <property type="entry name" value="TRANSFORMER-2 SEX-DETERMINING PROTEIN-RELATED"/>
    <property type="match status" value="1"/>
</dbReference>
<dbReference type="InterPro" id="IPR050441">
    <property type="entry name" value="RBM"/>
</dbReference>
<dbReference type="InterPro" id="IPR035979">
    <property type="entry name" value="RBD_domain_sf"/>
</dbReference>
<dbReference type="InterPro" id="IPR000504">
    <property type="entry name" value="RRM_dom"/>
</dbReference>
<evidence type="ECO:0000313" key="3">
    <source>
        <dbReference type="Proteomes" id="UP000443582"/>
    </source>
</evidence>
<reference evidence="3" key="1">
    <citation type="journal article" date="2019" name="Int. J. Syst. Evol. Microbiol.">
        <title>Halobacteriovorax valvorus sp. nov., a novel prokaryotic predator isolated from coastal seawater of China.</title>
        <authorList>
            <person name="Chen M.-X."/>
        </authorList>
    </citation>
    <scope>NUCLEOTIDE SEQUENCE [LARGE SCALE GENOMIC DNA]</scope>
    <source>
        <strain evidence="3">BL9</strain>
    </source>
</reference>
<organism evidence="2 3">
    <name type="scientific">Halobacteriovorax vibrionivorans</name>
    <dbReference type="NCBI Taxonomy" id="2152716"/>
    <lineage>
        <taxon>Bacteria</taxon>
        <taxon>Pseudomonadati</taxon>
        <taxon>Bdellovibrionota</taxon>
        <taxon>Bacteriovoracia</taxon>
        <taxon>Bacteriovoracales</taxon>
        <taxon>Halobacteriovoraceae</taxon>
        <taxon>Halobacteriovorax</taxon>
    </lineage>
</organism>
<accession>A0ABY0IEQ9</accession>
<dbReference type="InterPro" id="IPR012677">
    <property type="entry name" value="Nucleotide-bd_a/b_plait_sf"/>
</dbReference>
<dbReference type="EMBL" id="QDKL01000002">
    <property type="protein sequence ID" value="RZF21419.1"/>
    <property type="molecule type" value="Genomic_DNA"/>
</dbReference>
<dbReference type="PROSITE" id="PS50102">
    <property type="entry name" value="RRM"/>
    <property type="match status" value="1"/>
</dbReference>
<sequence>METIYIGNLNYKTSAQNLKGIFSRYGKVSDVNLLKIPGTEKSKGIAFVKMQKKDQAQKAIDSLNATQLDGRTVKVSFAIDNHEVKKQREVEDKKKVAKEISEEKIIVAKKRRRRRGLQELFDNVRK</sequence>